<proteinExistence type="predicted"/>
<dbReference type="PROSITE" id="PS51257">
    <property type="entry name" value="PROKAR_LIPOPROTEIN"/>
    <property type="match status" value="1"/>
</dbReference>
<keyword evidence="2" id="KW-0732">Signal</keyword>
<sequence length="223" mass="23534">MHLRTSHLLLAGAAAAALALTGCGKEGTPAAAGGASDACAGSGVTFTPAKPDVSGSPTFDKISGAGAVKVGVKADQPNLGYKDTSGKRCGFDIEMAQARRGRPGRRPGQDPVHRDPLGEPRVGAAGRPDRLLRGHLLDHRRAQAEGLVRRPVLRGRPGPAGTRGRERDHRQGHAEGQEGLLGHRLDADPEGARRGPHRALEHRRVQDLLRVRVAGCSTRRSTR</sequence>
<comment type="caution">
    <text evidence="3">The sequence shown here is derived from an EMBL/GenBank/DDBJ whole genome shotgun (WGS) entry which is preliminary data.</text>
</comment>
<reference evidence="4" key="1">
    <citation type="journal article" date="2019" name="Int. J. Syst. Evol. Microbiol.">
        <title>The Global Catalogue of Microorganisms (GCM) 10K type strain sequencing project: providing services to taxonomists for standard genome sequencing and annotation.</title>
        <authorList>
            <consortium name="The Broad Institute Genomics Platform"/>
            <consortium name="The Broad Institute Genome Sequencing Center for Infectious Disease"/>
            <person name="Wu L."/>
            <person name="Ma J."/>
        </authorList>
    </citation>
    <scope>NUCLEOTIDE SEQUENCE [LARGE SCALE GENOMIC DNA]</scope>
    <source>
        <strain evidence="4">NBRC 108730</strain>
    </source>
</reference>
<feature type="chain" id="PRO_5045395855" description="Solute-binding protein family 3/N-terminal domain-containing protein" evidence="2">
    <location>
        <begin position="20"/>
        <end position="223"/>
    </location>
</feature>
<evidence type="ECO:0000256" key="1">
    <source>
        <dbReference type="SAM" id="MobiDB-lite"/>
    </source>
</evidence>
<name>A0ABQ6JF66_9ACTN</name>
<dbReference type="Proteomes" id="UP001157017">
    <property type="component" value="Unassembled WGS sequence"/>
</dbReference>
<gene>
    <name evidence="3" type="ORF">GCM10025868_07150</name>
</gene>
<keyword evidence="4" id="KW-1185">Reference proteome</keyword>
<feature type="signal peptide" evidence="2">
    <location>
        <begin position="1"/>
        <end position="19"/>
    </location>
</feature>
<dbReference type="SUPFAM" id="SSF53850">
    <property type="entry name" value="Periplasmic binding protein-like II"/>
    <property type="match status" value="1"/>
</dbReference>
<dbReference type="EMBL" id="BSUZ01000001">
    <property type="protein sequence ID" value="GMA85465.1"/>
    <property type="molecule type" value="Genomic_DNA"/>
</dbReference>
<feature type="compositionally biased region" description="Basic and acidic residues" evidence="1">
    <location>
        <begin position="163"/>
        <end position="201"/>
    </location>
</feature>
<accession>A0ABQ6JF66</accession>
<protein>
    <recommendedName>
        <fullName evidence="5">Solute-binding protein family 3/N-terminal domain-containing protein</fullName>
    </recommendedName>
</protein>
<evidence type="ECO:0000313" key="3">
    <source>
        <dbReference type="EMBL" id="GMA85465.1"/>
    </source>
</evidence>
<feature type="region of interest" description="Disordered" evidence="1">
    <location>
        <begin position="97"/>
        <end position="128"/>
    </location>
</feature>
<feature type="region of interest" description="Disordered" evidence="1">
    <location>
        <begin position="152"/>
        <end position="201"/>
    </location>
</feature>
<dbReference type="Gene3D" id="3.40.190.10">
    <property type="entry name" value="Periplasmic binding protein-like II"/>
    <property type="match status" value="1"/>
</dbReference>
<evidence type="ECO:0008006" key="5">
    <source>
        <dbReference type="Google" id="ProtNLM"/>
    </source>
</evidence>
<evidence type="ECO:0000313" key="4">
    <source>
        <dbReference type="Proteomes" id="UP001157017"/>
    </source>
</evidence>
<organism evidence="3 4">
    <name type="scientific">Angustibacter aerolatus</name>
    <dbReference type="NCBI Taxonomy" id="1162965"/>
    <lineage>
        <taxon>Bacteria</taxon>
        <taxon>Bacillati</taxon>
        <taxon>Actinomycetota</taxon>
        <taxon>Actinomycetes</taxon>
        <taxon>Kineosporiales</taxon>
        <taxon>Kineosporiaceae</taxon>
    </lineage>
</organism>
<evidence type="ECO:0000256" key="2">
    <source>
        <dbReference type="SAM" id="SignalP"/>
    </source>
</evidence>
<feature type="compositionally biased region" description="Basic and acidic residues" evidence="1">
    <location>
        <begin position="107"/>
        <end position="118"/>
    </location>
</feature>